<dbReference type="GO" id="GO:0016579">
    <property type="term" value="P:protein deubiquitination"/>
    <property type="evidence" value="ECO:0007669"/>
    <property type="project" value="InterPro"/>
</dbReference>
<proteinExistence type="inferred from homology"/>
<dbReference type="InterPro" id="IPR001623">
    <property type="entry name" value="DnaJ_domain"/>
</dbReference>
<dbReference type="PROSITE" id="PS00973">
    <property type="entry name" value="USP_2"/>
    <property type="match status" value="1"/>
</dbReference>
<dbReference type="InterPro" id="IPR019734">
    <property type="entry name" value="TPR_rpt"/>
</dbReference>
<dbReference type="SUPFAM" id="SSF54001">
    <property type="entry name" value="Cysteine proteinases"/>
    <property type="match status" value="1"/>
</dbReference>
<evidence type="ECO:0000313" key="5">
    <source>
        <dbReference type="EMBL" id="KAK4441432.1"/>
    </source>
</evidence>
<dbReference type="Pfam" id="PF00226">
    <property type="entry name" value="DnaJ"/>
    <property type="match status" value="1"/>
</dbReference>
<feature type="compositionally biased region" description="Basic and acidic residues" evidence="2">
    <location>
        <begin position="1866"/>
        <end position="1879"/>
    </location>
</feature>
<feature type="compositionally biased region" description="Basic and acidic residues" evidence="2">
    <location>
        <begin position="1831"/>
        <end position="1856"/>
    </location>
</feature>
<dbReference type="PRINTS" id="PR00625">
    <property type="entry name" value="JDOMAIN"/>
</dbReference>
<feature type="domain" description="J" evidence="3">
    <location>
        <begin position="1160"/>
        <end position="1245"/>
    </location>
</feature>
<keyword evidence="5" id="KW-0378">Hydrolase</keyword>
<feature type="region of interest" description="Disordered" evidence="2">
    <location>
        <begin position="1656"/>
        <end position="1675"/>
    </location>
</feature>
<dbReference type="FunFam" id="3.90.70.10:FF:000108">
    <property type="entry name" value="Ubiquitin carboxyl-terminal hydrolase"/>
    <property type="match status" value="1"/>
</dbReference>
<dbReference type="Gene3D" id="3.90.70.10">
    <property type="entry name" value="Cysteine proteinases"/>
    <property type="match status" value="1"/>
</dbReference>
<protein>
    <submittedName>
        <fullName evidence="5">Ubiquitin carboxyl-terminal hydrolase 24</fullName>
    </submittedName>
</protein>
<dbReference type="PROSITE" id="PS00636">
    <property type="entry name" value="DNAJ_1"/>
    <property type="match status" value="1"/>
</dbReference>
<dbReference type="InterPro" id="IPR038765">
    <property type="entry name" value="Papain-like_cys_pep_sf"/>
</dbReference>
<feature type="compositionally biased region" description="Gly residues" evidence="2">
    <location>
        <begin position="1894"/>
        <end position="1907"/>
    </location>
</feature>
<dbReference type="SMART" id="SM00271">
    <property type="entry name" value="DnaJ"/>
    <property type="match status" value="1"/>
</dbReference>
<organism evidence="5 6">
    <name type="scientific">Sesamum alatum</name>
    <dbReference type="NCBI Taxonomy" id="300844"/>
    <lineage>
        <taxon>Eukaryota</taxon>
        <taxon>Viridiplantae</taxon>
        <taxon>Streptophyta</taxon>
        <taxon>Embryophyta</taxon>
        <taxon>Tracheophyta</taxon>
        <taxon>Spermatophyta</taxon>
        <taxon>Magnoliopsida</taxon>
        <taxon>eudicotyledons</taxon>
        <taxon>Gunneridae</taxon>
        <taxon>Pentapetalae</taxon>
        <taxon>asterids</taxon>
        <taxon>lamiids</taxon>
        <taxon>Lamiales</taxon>
        <taxon>Pedaliaceae</taxon>
        <taxon>Sesamum</taxon>
    </lineage>
</organism>
<reference evidence="5" key="1">
    <citation type="submission" date="2020-06" db="EMBL/GenBank/DDBJ databases">
        <authorList>
            <person name="Li T."/>
            <person name="Hu X."/>
            <person name="Zhang T."/>
            <person name="Song X."/>
            <person name="Zhang H."/>
            <person name="Dai N."/>
            <person name="Sheng W."/>
            <person name="Hou X."/>
            <person name="Wei L."/>
        </authorList>
    </citation>
    <scope>NUCLEOTIDE SEQUENCE</scope>
    <source>
        <strain evidence="5">3651</strain>
        <tissue evidence="5">Leaf</tissue>
    </source>
</reference>
<sequence length="1919" mass="211036">MSPAFVDSGAPAPYTNGQIFYPHFNSSHNIDDNSIAFTSFSNRMDPNFGFGSPSLGPSKPAAGLSRPPRLAKLRKPLVGHRPNLFRPVSQMGVGQGVGGSGLESANIDPGLGTSKPAFESSQQNVGRGVVFGSNDASKNNLFSETGVNNNVDTSNVVDDMRRLRIETEKAYTNSMNVKNGGSSSAGGDMHLSGKEHGLRGVDETVVSELPDEMRRLYIESEHFSKLYGGNLEELPNKMKKLNMKDYEDYGSRNFGFGNEKVGDVSSGDKNGLIFRKDTGNADEPVDLNVTRAAGNSSDLLKTRTSILSGAETMHGTQARNLGDGNVHNISGSFNSGFTFQAGGESKNTGTHLSSKNESNSTSLPVFTSSGIHFTPVSSVHETPSVDRVDKKVEFRFTSKLDSMAAEHVEFKTPDPKAHSVFGLNRKVETKRESAKDSGLKKKKGKWKKPAQVPLKFQQDFFFQENLQENAESSEQYSPMDLSPYEETLANNNFSRETSVASEESFHHDENNSSSAAYPNFSSDIADEVLIAATADLHINERDVKVNERKDEESVYCVKEGISVEIPYEDAASGAETESFKSATDELDYSTDSFVTAADIEGSFRSKIERQNSDGGTQFKYDTSLADTAQSSFAFSASSSSLGESPAPTRVLKKKNRAKLCQDSYSSTPNVKVSHVASHLPSFQVAGSSLPSPEQGPKGNFSTVLNQKRDDSEQVKELATKQDAAQAASITAQESCEKWRLRGNQAYAKGDFSKAEDCYTQGINCISQNEASRSCLRALMLCYSNRAATRMSLGRFRDALEDCTRASGIDPNFLKVQVRAASCYLALGEVENATPHFMKCLQGGSDVCADRKLMLEASEGLEKAKKVAECMKQAAELLERRTSSDIDFAISVISDGLAISSSSEKLLQMKVNALLMLKKYEELIQFCEQILGSAESNFLMLGADSHSVEFHRLDLKKAPSFKVWCSSLILKSYFYLGKLEDALVFLKKQEESMSLVERESRNLESLIPLIGTIRELLHHKAAGNEAYKSGKHAEAVEHYTAAISCSVESRPFSAICFCNRAAAYRATGQILDAIADCCLAIALDGSYYKALSRRANLYEMIRDYGQAVADLQKLVSLLTKEVDKKNHSGPSDKMDCLTELRQARMKLSEMEEACRNEIPLNMYLILGVDPSASASDIKKAYRKAALKYHPDKAGQSLVRNENPDDGIWKEIAEEVHKDADRLFKMIGEAYAVLSDPTKRSQYDLEEEMRNTPNRGNTSINNSKVYSDFHNYSFDRSGSRRQWQDFRRSYANSAKGPERNHYNCRFALFVLRHPFEQTAPFLPQWPTLLLFHDLLHASILNMTHHQVLIFGSFTEDEIRSMQCQPQKNDVEITFGSLDSETLRSVGIFSTRVTDLLSPGGSELSKPASTPNVFRLPSSSETTSEVEVAFVKENGCRSSTCPRNSGAKELKPGHIERPASVSSENEFSKWSTLEQPSTHNVSELSSSLEDVFLDDSGNGIHQADSQESIFKESNGPNVTPRNFLPRGLVNLGNLCFLNATLQALLSCSPFFELLHELKNRDIPEIGYPTLRAFVEFISDFDILTDSVGKRNEKTVLETGRPFRPVMFDSILKSFTPDISDNLSGRPRQEDAQEFLSFIMHQMHDELLKLDGQFSNGNGKTASLVSSTDDESEDDNWETVGPKNKTAITRTQSFVPSKLSSIFGGQLKSVVKARGNKASATIQPFLLLHLNICPEPVCTIEDALRLFSAPETLEGYRTSAAGKAEVVTASKSVKILELSEIMVLHLMRFSYGSQGSTKLHKAVHFPLELVVGRELLASPSSEVRRYELVATVSHHGRDPSKGHYTADARHPNGKWLRYDDASVSPIPESKGGEENPGAEREFQDELSEQGSGHVLIREGGGGGGGGGGTGYGADTLSARLYAQ</sequence>
<feature type="compositionally biased region" description="Basic and acidic residues" evidence="2">
    <location>
        <begin position="1443"/>
        <end position="1454"/>
    </location>
</feature>
<accession>A0AAE1Z3S8</accession>
<dbReference type="PANTHER" id="PTHR45181:SF4">
    <property type="entry name" value="HEAT SHOCK PROTEIN DNAJ WITH TETRATRICOPEPTIDE REPEAT-CONTAINING PROTEIN"/>
    <property type="match status" value="1"/>
</dbReference>
<dbReference type="GO" id="GO:0004843">
    <property type="term" value="F:cysteine-type deubiquitinase activity"/>
    <property type="evidence" value="ECO:0007669"/>
    <property type="project" value="InterPro"/>
</dbReference>
<dbReference type="InterPro" id="IPR028889">
    <property type="entry name" value="USP"/>
</dbReference>
<dbReference type="InterPro" id="IPR018200">
    <property type="entry name" value="USP_CS"/>
</dbReference>
<gene>
    <name evidence="5" type="ORF">Salat_0478100</name>
</gene>
<evidence type="ECO:0000259" key="3">
    <source>
        <dbReference type="PROSITE" id="PS50076"/>
    </source>
</evidence>
<comment type="similarity">
    <text evidence="1">Belongs to the peptidase C19 family.</text>
</comment>
<dbReference type="InterPro" id="IPR018253">
    <property type="entry name" value="DnaJ_domain_CS"/>
</dbReference>
<dbReference type="EMBL" id="JACGWO010000001">
    <property type="protein sequence ID" value="KAK4441432.1"/>
    <property type="molecule type" value="Genomic_DNA"/>
</dbReference>
<dbReference type="PANTHER" id="PTHR45181">
    <property type="entry name" value="HEAT SHOCK PROTEIN DNAJ WITH TETRATRICOPEPTIDE REPEAT-CONTAINING PROTEIN"/>
    <property type="match status" value="1"/>
</dbReference>
<evidence type="ECO:0000259" key="4">
    <source>
        <dbReference type="PROSITE" id="PS50235"/>
    </source>
</evidence>
<dbReference type="PROSITE" id="PS50235">
    <property type="entry name" value="USP_3"/>
    <property type="match status" value="1"/>
</dbReference>
<dbReference type="CDD" id="cd02257">
    <property type="entry name" value="Peptidase_C19"/>
    <property type="match status" value="1"/>
</dbReference>
<evidence type="ECO:0000256" key="1">
    <source>
        <dbReference type="ARBA" id="ARBA00009085"/>
    </source>
</evidence>
<reference evidence="5" key="2">
    <citation type="journal article" date="2024" name="Plant">
        <title>Genomic evolution and insights into agronomic trait innovations of Sesamum species.</title>
        <authorList>
            <person name="Miao H."/>
            <person name="Wang L."/>
            <person name="Qu L."/>
            <person name="Liu H."/>
            <person name="Sun Y."/>
            <person name="Le M."/>
            <person name="Wang Q."/>
            <person name="Wei S."/>
            <person name="Zheng Y."/>
            <person name="Lin W."/>
            <person name="Duan Y."/>
            <person name="Cao H."/>
            <person name="Xiong S."/>
            <person name="Wang X."/>
            <person name="Wei L."/>
            <person name="Li C."/>
            <person name="Ma Q."/>
            <person name="Ju M."/>
            <person name="Zhao R."/>
            <person name="Li G."/>
            <person name="Mu C."/>
            <person name="Tian Q."/>
            <person name="Mei H."/>
            <person name="Zhang T."/>
            <person name="Gao T."/>
            <person name="Zhang H."/>
        </authorList>
    </citation>
    <scope>NUCLEOTIDE SEQUENCE</scope>
    <source>
        <strain evidence="5">3651</strain>
    </source>
</reference>
<dbReference type="InterPro" id="IPR001394">
    <property type="entry name" value="Peptidase_C19_UCH"/>
</dbReference>
<feature type="region of interest" description="Disordered" evidence="2">
    <location>
        <begin position="495"/>
        <end position="514"/>
    </location>
</feature>
<dbReference type="InterPro" id="IPR011990">
    <property type="entry name" value="TPR-like_helical_dom_sf"/>
</dbReference>
<feature type="region of interest" description="Disordered" evidence="2">
    <location>
        <begin position="1438"/>
        <end position="1466"/>
    </location>
</feature>
<name>A0AAE1Z3S8_9LAMI</name>
<dbReference type="PROSITE" id="PS00972">
    <property type="entry name" value="USP_1"/>
    <property type="match status" value="1"/>
</dbReference>
<feature type="region of interest" description="Disordered" evidence="2">
    <location>
        <begin position="683"/>
        <end position="703"/>
    </location>
</feature>
<dbReference type="PROSITE" id="PS50076">
    <property type="entry name" value="DNAJ_2"/>
    <property type="match status" value="1"/>
</dbReference>
<feature type="compositionally biased region" description="Acidic residues" evidence="2">
    <location>
        <begin position="1664"/>
        <end position="1673"/>
    </location>
</feature>
<dbReference type="SUPFAM" id="SSF46565">
    <property type="entry name" value="Chaperone J-domain"/>
    <property type="match status" value="1"/>
</dbReference>
<dbReference type="Proteomes" id="UP001293254">
    <property type="component" value="Unassembled WGS sequence"/>
</dbReference>
<dbReference type="SUPFAM" id="SSF48452">
    <property type="entry name" value="TPR-like"/>
    <property type="match status" value="2"/>
</dbReference>
<dbReference type="CDD" id="cd06257">
    <property type="entry name" value="DnaJ"/>
    <property type="match status" value="1"/>
</dbReference>
<keyword evidence="6" id="KW-1185">Reference proteome</keyword>
<comment type="caution">
    <text evidence="5">The sequence shown here is derived from an EMBL/GenBank/DDBJ whole genome shotgun (WGS) entry which is preliminary data.</text>
</comment>
<dbReference type="InterPro" id="IPR036869">
    <property type="entry name" value="J_dom_sf"/>
</dbReference>
<feature type="domain" description="USP" evidence="4">
    <location>
        <begin position="1523"/>
        <end position="1896"/>
    </location>
</feature>
<evidence type="ECO:0000256" key="2">
    <source>
        <dbReference type="SAM" id="MobiDB-lite"/>
    </source>
</evidence>
<dbReference type="Gene3D" id="1.10.287.110">
    <property type="entry name" value="DnaJ domain"/>
    <property type="match status" value="1"/>
</dbReference>
<dbReference type="Pfam" id="PF00443">
    <property type="entry name" value="UCH"/>
    <property type="match status" value="1"/>
</dbReference>
<evidence type="ECO:0000313" key="6">
    <source>
        <dbReference type="Proteomes" id="UP001293254"/>
    </source>
</evidence>
<dbReference type="SMART" id="SM00028">
    <property type="entry name" value="TPR"/>
    <property type="match status" value="6"/>
</dbReference>
<feature type="compositionally biased region" description="Polar residues" evidence="2">
    <location>
        <begin position="1457"/>
        <end position="1466"/>
    </location>
</feature>
<dbReference type="Gene3D" id="1.25.40.10">
    <property type="entry name" value="Tetratricopeptide repeat domain"/>
    <property type="match status" value="2"/>
</dbReference>
<feature type="region of interest" description="Disordered" evidence="2">
    <location>
        <begin position="1830"/>
        <end position="1919"/>
    </location>
</feature>